<sequence>MHYFASLLSVALAFTFVTAEKATTTTCQSAVRGYLDHRLAVTNASKVVASKRSEMAEAHPCPQHPPSSVNERAMDKIEYLQYCMTWAQRVNEELLAATSTLVGLEENIMTKAVAAKKICVDEAVTASKTPAEFPARFLFVTGAEVLRSIYDDYYANAFVDFTKYLEITVRRGYALYRRLIGRVMTNTKVEDTSFHSASPPPPHSKGNPLFEALAKIARLSIPDHLATAAQLAGIALGPVLVVAVISGILVLFFPIIVGYVLIGRVLFQFWVRALLIEGTFSQLVNQQYASSTLALASKLLSDSPLEVFLFSALAVTLVFVVVVVAFPWCMVLWSLVDIPPSKNIVSKPQSASNAPKVSKSSK</sequence>
<accession>A0A0S4JR40</accession>
<proteinExistence type="predicted"/>
<protein>
    <submittedName>
        <fullName evidence="3">Membrane-associated protein, putative</fullName>
    </submittedName>
</protein>
<evidence type="ECO:0000256" key="1">
    <source>
        <dbReference type="SAM" id="Phobius"/>
    </source>
</evidence>
<keyword evidence="1" id="KW-0812">Transmembrane</keyword>
<feature type="signal peptide" evidence="2">
    <location>
        <begin position="1"/>
        <end position="19"/>
    </location>
</feature>
<evidence type="ECO:0000256" key="2">
    <source>
        <dbReference type="SAM" id="SignalP"/>
    </source>
</evidence>
<dbReference type="AlphaFoldDB" id="A0A0S4JR40"/>
<dbReference type="Proteomes" id="UP000051952">
    <property type="component" value="Unassembled WGS sequence"/>
</dbReference>
<dbReference type="EMBL" id="CYKH01002217">
    <property type="protein sequence ID" value="CUG94003.1"/>
    <property type="molecule type" value="Genomic_DNA"/>
</dbReference>
<organism evidence="3 4">
    <name type="scientific">Bodo saltans</name>
    <name type="common">Flagellated protozoan</name>
    <dbReference type="NCBI Taxonomy" id="75058"/>
    <lineage>
        <taxon>Eukaryota</taxon>
        <taxon>Discoba</taxon>
        <taxon>Euglenozoa</taxon>
        <taxon>Kinetoplastea</taxon>
        <taxon>Metakinetoplastina</taxon>
        <taxon>Eubodonida</taxon>
        <taxon>Bodonidae</taxon>
        <taxon>Bodo</taxon>
    </lineage>
</organism>
<feature type="transmembrane region" description="Helical" evidence="1">
    <location>
        <begin position="239"/>
        <end position="262"/>
    </location>
</feature>
<evidence type="ECO:0000313" key="4">
    <source>
        <dbReference type="Proteomes" id="UP000051952"/>
    </source>
</evidence>
<keyword evidence="4" id="KW-1185">Reference proteome</keyword>
<keyword evidence="1" id="KW-0472">Membrane</keyword>
<reference evidence="4" key="1">
    <citation type="submission" date="2015-09" db="EMBL/GenBank/DDBJ databases">
        <authorList>
            <consortium name="Pathogen Informatics"/>
        </authorList>
    </citation>
    <scope>NUCLEOTIDE SEQUENCE [LARGE SCALE GENOMIC DNA]</scope>
    <source>
        <strain evidence="4">Lake Konstanz</strain>
    </source>
</reference>
<dbReference type="VEuPathDB" id="TriTrypDB:BSAL_46010"/>
<keyword evidence="2" id="KW-0732">Signal</keyword>
<feature type="chain" id="PRO_5006622630" evidence="2">
    <location>
        <begin position="20"/>
        <end position="362"/>
    </location>
</feature>
<keyword evidence="1" id="KW-1133">Transmembrane helix</keyword>
<name>A0A0S4JR40_BODSA</name>
<feature type="transmembrane region" description="Helical" evidence="1">
    <location>
        <begin position="308"/>
        <end position="336"/>
    </location>
</feature>
<evidence type="ECO:0000313" key="3">
    <source>
        <dbReference type="EMBL" id="CUG94003.1"/>
    </source>
</evidence>
<gene>
    <name evidence="3" type="ORF">BSAL_46010</name>
</gene>